<proteinExistence type="predicted"/>
<accession>A0ABQ6G622</accession>
<evidence type="ECO:0000313" key="1">
    <source>
        <dbReference type="EMBL" id="GLV60252.1"/>
    </source>
</evidence>
<dbReference type="EMBL" id="BSRI01000002">
    <property type="protein sequence ID" value="GLV60252.1"/>
    <property type="molecule type" value="Genomic_DNA"/>
</dbReference>
<sequence length="69" mass="8246">MGMKSFHGKTADRPDEYVELNDQELAQVIGGQSIGQGYDDKKPKDRCYYDKKHHRRYCYDRHGHRYESH</sequence>
<comment type="caution">
    <text evidence="1">The sequence shown here is derived from an EMBL/GenBank/DDBJ whole genome shotgun (WGS) entry which is preliminary data.</text>
</comment>
<dbReference type="InterPro" id="IPR010133">
    <property type="entry name" value="Bacteriocin_signal_seq"/>
</dbReference>
<evidence type="ECO:0008006" key="3">
    <source>
        <dbReference type="Google" id="ProtNLM"/>
    </source>
</evidence>
<dbReference type="NCBIfam" id="TIGR01847">
    <property type="entry name" value="bacteriocin_sig"/>
    <property type="match status" value="1"/>
</dbReference>
<name>A0ABQ6G622_9CHLR</name>
<organism evidence="1 2">
    <name type="scientific">Dictyobacter halimunensis</name>
    <dbReference type="NCBI Taxonomy" id="3026934"/>
    <lineage>
        <taxon>Bacteria</taxon>
        <taxon>Bacillati</taxon>
        <taxon>Chloroflexota</taxon>
        <taxon>Ktedonobacteria</taxon>
        <taxon>Ktedonobacterales</taxon>
        <taxon>Dictyobacteraceae</taxon>
        <taxon>Dictyobacter</taxon>
    </lineage>
</organism>
<reference evidence="1 2" key="1">
    <citation type="submission" date="2023-02" db="EMBL/GenBank/DDBJ databases">
        <title>Dictyobacter halimunensis sp. nov., a new member of the class Ktedonobacteria from forest soil in a geothermal area.</title>
        <authorList>
            <person name="Rachmania M.K."/>
            <person name="Ningsih F."/>
            <person name="Sakai Y."/>
            <person name="Yabe S."/>
            <person name="Yokota A."/>
            <person name="Sjamsuridzal W."/>
        </authorList>
    </citation>
    <scope>NUCLEOTIDE SEQUENCE [LARGE SCALE GENOMIC DNA]</scope>
    <source>
        <strain evidence="1 2">S3.2.2.5</strain>
    </source>
</reference>
<protein>
    <recommendedName>
        <fullName evidence="3">Bacteriocin</fullName>
    </recommendedName>
</protein>
<keyword evidence="2" id="KW-1185">Reference proteome</keyword>
<dbReference type="Proteomes" id="UP001344906">
    <property type="component" value="Unassembled WGS sequence"/>
</dbReference>
<evidence type="ECO:0000313" key="2">
    <source>
        <dbReference type="Proteomes" id="UP001344906"/>
    </source>
</evidence>
<gene>
    <name evidence="1" type="ORF">KDH_70720</name>
</gene>